<dbReference type="InterPro" id="IPR020103">
    <property type="entry name" value="PsdUridine_synth_cat_dom_sf"/>
</dbReference>
<reference evidence="9 10" key="1">
    <citation type="submission" date="2019-06" db="EMBL/GenBank/DDBJ databases">
        <title>Saccharibacillus brassicae sp. nov., an endophytic bacterium isolated from Chinese cabbage seeds (Brassica pekinensis).</title>
        <authorList>
            <person name="Jiang L."/>
            <person name="Lee J."/>
            <person name="Kim S.W."/>
        </authorList>
    </citation>
    <scope>NUCLEOTIDE SEQUENCE [LARGE SCALE GENOMIC DNA]</scope>
    <source>
        <strain evidence="10">KCTC 43072 / ATSA2</strain>
    </source>
</reference>
<dbReference type="Pfam" id="PF00849">
    <property type="entry name" value="PseudoU_synth_2"/>
    <property type="match status" value="1"/>
</dbReference>
<evidence type="ECO:0000313" key="9">
    <source>
        <dbReference type="EMBL" id="QDH22452.1"/>
    </source>
</evidence>
<dbReference type="SUPFAM" id="SSF55120">
    <property type="entry name" value="Pseudouridine synthase"/>
    <property type="match status" value="1"/>
</dbReference>
<dbReference type="GO" id="GO:0120159">
    <property type="term" value="F:rRNA pseudouridine synthase activity"/>
    <property type="evidence" value="ECO:0007669"/>
    <property type="project" value="UniProtKB-ARBA"/>
</dbReference>
<name>A0A4Y6UXI4_SACBS</name>
<keyword evidence="6" id="KW-0694">RNA-binding</keyword>
<feature type="region of interest" description="Disordered" evidence="7">
    <location>
        <begin position="1"/>
        <end position="40"/>
    </location>
</feature>
<comment type="catalytic activity">
    <reaction evidence="1">
        <text>a uridine in RNA = a pseudouridine in RNA</text>
        <dbReference type="Rhea" id="RHEA:48348"/>
        <dbReference type="Rhea" id="RHEA-COMP:12068"/>
        <dbReference type="Rhea" id="RHEA-COMP:12069"/>
        <dbReference type="ChEBI" id="CHEBI:65314"/>
        <dbReference type="ChEBI" id="CHEBI:65315"/>
    </reaction>
</comment>
<dbReference type="SMART" id="SM00363">
    <property type="entry name" value="S4"/>
    <property type="match status" value="1"/>
</dbReference>
<dbReference type="CDD" id="cd02869">
    <property type="entry name" value="PseudoU_synth_RluA_like"/>
    <property type="match status" value="1"/>
</dbReference>
<comment type="similarity">
    <text evidence="2">Belongs to the pseudouridine synthase RluA family.</text>
</comment>
<dbReference type="InterPro" id="IPR006145">
    <property type="entry name" value="PsdUridine_synth_RsuA/RluA"/>
</dbReference>
<dbReference type="KEGG" id="saca:FFV09_17370"/>
<dbReference type="GO" id="GO:0003723">
    <property type="term" value="F:RNA binding"/>
    <property type="evidence" value="ECO:0007669"/>
    <property type="project" value="UniProtKB-KW"/>
</dbReference>
<sequence length="329" mass="36638">MAYTNKRPGGKKRPPGIKKDNSYAAREDARREKNEAQSRSFAVKEPAELLAFLLEHLNGMGRNSIKSVLAHGQVRVDGTVVTLYNHPLQPGQTVVIGKERAKPKTKLTGLRILHEDADVIVIRKEAGLLSMSASREESNTVYRQLMGHIRQTDQQGRLYALQLLEKDASGVMLLARSEAAKEALIEQWNTGMAKQAYTVLVEGKVRTESDTITSWLRETKTLKMYASQKEGDGLRAVLHYKRLQANGQASLLEVTTETNRKNQIRAQFEDIGHPIVGDKKYGSALRILGRLGLHVHELSFVHPTTGKTETFGADTPKAFLALFNEETQA</sequence>
<proteinExistence type="inferred from homology"/>
<dbReference type="PROSITE" id="PS50889">
    <property type="entry name" value="S4"/>
    <property type="match status" value="1"/>
</dbReference>
<dbReference type="InterPro" id="IPR002942">
    <property type="entry name" value="S4_RNA-bd"/>
</dbReference>
<dbReference type="OrthoDB" id="9773999at2"/>
<dbReference type="CDD" id="cd00165">
    <property type="entry name" value="S4"/>
    <property type="match status" value="1"/>
</dbReference>
<protein>
    <recommendedName>
        <fullName evidence="4">RNA pseudouridylate synthase</fullName>
    </recommendedName>
    <alternativeName>
        <fullName evidence="5">RNA-uridine isomerase</fullName>
    </alternativeName>
</protein>
<evidence type="ECO:0000313" key="10">
    <source>
        <dbReference type="Proteomes" id="UP000316968"/>
    </source>
</evidence>
<dbReference type="GO" id="GO:0000455">
    <property type="term" value="P:enzyme-directed rRNA pseudouridine synthesis"/>
    <property type="evidence" value="ECO:0007669"/>
    <property type="project" value="UniProtKB-ARBA"/>
</dbReference>
<evidence type="ECO:0000256" key="6">
    <source>
        <dbReference type="PROSITE-ProRule" id="PRU00182"/>
    </source>
</evidence>
<dbReference type="EMBL" id="CP041217">
    <property type="protein sequence ID" value="QDH22452.1"/>
    <property type="molecule type" value="Genomic_DNA"/>
</dbReference>
<feature type="domain" description="RNA-binding S4" evidence="8">
    <location>
        <begin position="48"/>
        <end position="106"/>
    </location>
</feature>
<dbReference type="InterPro" id="IPR036986">
    <property type="entry name" value="S4_RNA-bd_sf"/>
</dbReference>
<gene>
    <name evidence="9" type="ORF">FFV09_17370</name>
</gene>
<evidence type="ECO:0000259" key="8">
    <source>
        <dbReference type="SMART" id="SM00363"/>
    </source>
</evidence>
<accession>A0A4Y6UXI4</accession>
<evidence type="ECO:0000256" key="4">
    <source>
        <dbReference type="ARBA" id="ARBA00031870"/>
    </source>
</evidence>
<evidence type="ECO:0000256" key="2">
    <source>
        <dbReference type="ARBA" id="ARBA00010876"/>
    </source>
</evidence>
<organism evidence="9 10">
    <name type="scientific">Saccharibacillus brassicae</name>
    <dbReference type="NCBI Taxonomy" id="2583377"/>
    <lineage>
        <taxon>Bacteria</taxon>
        <taxon>Bacillati</taxon>
        <taxon>Bacillota</taxon>
        <taxon>Bacilli</taxon>
        <taxon>Bacillales</taxon>
        <taxon>Paenibacillaceae</taxon>
        <taxon>Saccharibacillus</taxon>
    </lineage>
</organism>
<evidence type="ECO:0000256" key="1">
    <source>
        <dbReference type="ARBA" id="ARBA00000073"/>
    </source>
</evidence>
<dbReference type="Gene3D" id="3.30.2350.10">
    <property type="entry name" value="Pseudouridine synthase"/>
    <property type="match status" value="1"/>
</dbReference>
<dbReference type="Gene3D" id="3.10.290.10">
    <property type="entry name" value="RNA-binding S4 domain"/>
    <property type="match status" value="1"/>
</dbReference>
<dbReference type="AlphaFoldDB" id="A0A4Y6UXI4"/>
<dbReference type="PANTHER" id="PTHR21600:SF44">
    <property type="entry name" value="RIBOSOMAL LARGE SUBUNIT PSEUDOURIDINE SYNTHASE D"/>
    <property type="match status" value="1"/>
</dbReference>
<keyword evidence="10" id="KW-1185">Reference proteome</keyword>
<keyword evidence="3" id="KW-0413">Isomerase</keyword>
<feature type="compositionally biased region" description="Basic and acidic residues" evidence="7">
    <location>
        <begin position="17"/>
        <end position="36"/>
    </location>
</feature>
<evidence type="ECO:0000256" key="7">
    <source>
        <dbReference type="SAM" id="MobiDB-lite"/>
    </source>
</evidence>
<dbReference type="PANTHER" id="PTHR21600">
    <property type="entry name" value="MITOCHONDRIAL RNA PSEUDOURIDINE SYNTHASE"/>
    <property type="match status" value="1"/>
</dbReference>
<evidence type="ECO:0000256" key="3">
    <source>
        <dbReference type="ARBA" id="ARBA00023235"/>
    </source>
</evidence>
<dbReference type="Proteomes" id="UP000316968">
    <property type="component" value="Chromosome"/>
</dbReference>
<evidence type="ECO:0000256" key="5">
    <source>
        <dbReference type="ARBA" id="ARBA00033164"/>
    </source>
</evidence>
<dbReference type="InterPro" id="IPR050188">
    <property type="entry name" value="RluA_PseudoU_synthase"/>
</dbReference>
<dbReference type="SUPFAM" id="SSF55174">
    <property type="entry name" value="Alpha-L RNA-binding motif"/>
    <property type="match status" value="1"/>
</dbReference>
<dbReference type="RefSeq" id="WP_141448994.1">
    <property type="nucleotide sequence ID" value="NZ_CP041217.1"/>
</dbReference>